<keyword evidence="1" id="KW-0812">Transmembrane</keyword>
<feature type="transmembrane region" description="Helical" evidence="1">
    <location>
        <begin position="24"/>
        <end position="44"/>
    </location>
</feature>
<evidence type="ECO:0000313" key="3">
    <source>
        <dbReference type="Proteomes" id="UP001174908"/>
    </source>
</evidence>
<evidence type="ECO:0008006" key="4">
    <source>
        <dbReference type="Google" id="ProtNLM"/>
    </source>
</evidence>
<feature type="transmembrane region" description="Helical" evidence="1">
    <location>
        <begin position="117"/>
        <end position="137"/>
    </location>
</feature>
<evidence type="ECO:0000313" key="2">
    <source>
        <dbReference type="EMBL" id="MDM0046987.1"/>
    </source>
</evidence>
<feature type="transmembrane region" description="Helical" evidence="1">
    <location>
        <begin position="197"/>
        <end position="220"/>
    </location>
</feature>
<accession>A0ABT7NGE0</accession>
<dbReference type="PANTHER" id="PTHR34368">
    <property type="entry name" value="OS01G0962200 PROTEIN"/>
    <property type="match status" value="1"/>
</dbReference>
<comment type="caution">
    <text evidence="2">The sequence shown here is derived from an EMBL/GenBank/DDBJ whole genome shotgun (WGS) entry which is preliminary data.</text>
</comment>
<keyword evidence="3" id="KW-1185">Reference proteome</keyword>
<dbReference type="EMBL" id="JASZYV010000005">
    <property type="protein sequence ID" value="MDM0046987.1"/>
    <property type="molecule type" value="Genomic_DNA"/>
</dbReference>
<feature type="transmembrane region" description="Helical" evidence="1">
    <location>
        <begin position="172"/>
        <end position="191"/>
    </location>
</feature>
<dbReference type="Proteomes" id="UP001174908">
    <property type="component" value="Unassembled WGS sequence"/>
</dbReference>
<name>A0ABT7NGE0_9BURK</name>
<proteinExistence type="predicted"/>
<keyword evidence="1" id="KW-0472">Membrane</keyword>
<dbReference type="RefSeq" id="WP_286662098.1">
    <property type="nucleotide sequence ID" value="NZ_JASZYV010000005.1"/>
</dbReference>
<evidence type="ECO:0000256" key="1">
    <source>
        <dbReference type="SAM" id="Phobius"/>
    </source>
</evidence>
<feature type="transmembrane region" description="Helical" evidence="1">
    <location>
        <begin position="149"/>
        <end position="165"/>
    </location>
</feature>
<protein>
    <recommendedName>
        <fullName evidence="4">Ceramidase</fullName>
    </recommendedName>
</protein>
<sequence length="300" mass="31966">MNPSASTPASSKPRHLGSLTRREAALAAGGAVLLLAAFILPSSWSELHQVSSHFADGRAWASLPNALDVLSNLPFLILGVRGLQQLHRLERAHEIRPNGRPAGFALHEELPANALDCAWLFFGGLILTAAASAFYHLQPDDTLRLAGDRAAMAVAFAGLLGLAVCNRVSVRAGWPTAWMVLATGLLSVAISQDSGNLMPWAVIQFGGMAMTLAMAFLSALPCRHAPGLRLRLGWVIALYALAKACEMADAAVYEATRHLISGHSLKHVLAAFAALPVLWAVRELHQGRLGHNQIRSVVPA</sequence>
<keyword evidence="1" id="KW-1133">Transmembrane helix</keyword>
<organism evidence="2 3">
    <name type="scientific">Variovorax dokdonensis</name>
    <dbReference type="NCBI Taxonomy" id="344883"/>
    <lineage>
        <taxon>Bacteria</taxon>
        <taxon>Pseudomonadati</taxon>
        <taxon>Pseudomonadota</taxon>
        <taxon>Betaproteobacteria</taxon>
        <taxon>Burkholderiales</taxon>
        <taxon>Comamonadaceae</taxon>
        <taxon>Variovorax</taxon>
    </lineage>
</organism>
<dbReference type="PANTHER" id="PTHR34368:SF1">
    <property type="entry name" value="OS01G0962200 PROTEIN"/>
    <property type="match status" value="1"/>
</dbReference>
<gene>
    <name evidence="2" type="ORF">QTH91_21020</name>
</gene>
<reference evidence="2" key="1">
    <citation type="submission" date="2023-06" db="EMBL/GenBank/DDBJ databases">
        <authorList>
            <person name="Jiang Y."/>
            <person name="Liu Q."/>
        </authorList>
    </citation>
    <scope>NUCLEOTIDE SEQUENCE</scope>
    <source>
        <strain evidence="2">CGMCC 1.12089</strain>
    </source>
</reference>